<gene>
    <name evidence="1" type="ORF">CMUST_04690</name>
</gene>
<organism evidence="1 2">
    <name type="scientific">Corynebacterium mustelae</name>
    <dbReference type="NCBI Taxonomy" id="571915"/>
    <lineage>
        <taxon>Bacteria</taxon>
        <taxon>Bacillati</taxon>
        <taxon>Actinomycetota</taxon>
        <taxon>Actinomycetes</taxon>
        <taxon>Mycobacteriales</taxon>
        <taxon>Corynebacteriaceae</taxon>
        <taxon>Corynebacterium</taxon>
    </lineage>
</organism>
<name>A0A0G3H2G0_9CORY</name>
<accession>A0A0G3H2G0</accession>
<sequence>MGNNGLVPRKRSRNRKNAGLLLSPLAISIAREALEELGEGDIGDHKGVTNIGAHVVTHRFAANVPGYNGWEWNVVIACAAGSQWITVSEIALVPGGTALKAPDWVPYHERIQPGDLGPGDYMPARLDDERLTDNPADFALPEPVDTLSVGSQAPAAVDDSGLAKTNTVRRLSTLGLQQAIGRWRDGEFGPQSPFAQRAEYSCASCAFYLPVVAPAKTEVGVCANEFSADGSVVASDYGCGAHSLTPPAEPLGVVESEAFDDEKPIEVEF</sequence>
<evidence type="ECO:0000313" key="2">
    <source>
        <dbReference type="Proteomes" id="UP000035199"/>
    </source>
</evidence>
<dbReference type="AlphaFoldDB" id="A0A0G3H2G0"/>
<dbReference type="OrthoDB" id="3210158at2"/>
<protein>
    <submittedName>
        <fullName evidence="1">Putative DUF3027 family protein</fullName>
    </submittedName>
</protein>
<dbReference type="STRING" id="571915.CMUST_04690"/>
<proteinExistence type="predicted"/>
<reference evidence="1 2" key="1">
    <citation type="journal article" date="2015" name="Genome Announc.">
        <title>Complete Genome Sequence of the Type Strain Corynebacterium mustelae DSM 45274, Isolated from Various Tissues of a Male Ferret with Lethal Sepsis.</title>
        <authorList>
            <person name="Ruckert C."/>
            <person name="Eimer J."/>
            <person name="Winkler A."/>
            <person name="Tauch A."/>
        </authorList>
    </citation>
    <scope>NUCLEOTIDE SEQUENCE [LARGE SCALE GENOMIC DNA]</scope>
    <source>
        <strain evidence="1 2">DSM 45274</strain>
    </source>
</reference>
<dbReference type="KEGG" id="cmv:CMUST_04690"/>
<dbReference type="Pfam" id="PF11228">
    <property type="entry name" value="DUF3027"/>
    <property type="match status" value="1"/>
</dbReference>
<dbReference type="Proteomes" id="UP000035199">
    <property type="component" value="Chromosome"/>
</dbReference>
<reference evidence="2" key="2">
    <citation type="submission" date="2015-05" db="EMBL/GenBank/DDBJ databases">
        <title>Complete genome sequence of Corynebacterium mustelae DSM 45274, isolated from various tissues of a male ferret with lethal sepsis.</title>
        <authorList>
            <person name="Ruckert C."/>
            <person name="Albersmeier A."/>
            <person name="Winkler A."/>
            <person name="Tauch A."/>
        </authorList>
    </citation>
    <scope>NUCLEOTIDE SEQUENCE [LARGE SCALE GENOMIC DNA]</scope>
    <source>
        <strain evidence="2">DSM 45274</strain>
    </source>
</reference>
<keyword evidence="2" id="KW-1185">Reference proteome</keyword>
<dbReference type="RefSeq" id="WP_047261518.1">
    <property type="nucleotide sequence ID" value="NZ_CP011542.1"/>
</dbReference>
<evidence type="ECO:0000313" key="1">
    <source>
        <dbReference type="EMBL" id="AKK05277.1"/>
    </source>
</evidence>
<dbReference type="EMBL" id="CP011542">
    <property type="protein sequence ID" value="AKK05277.1"/>
    <property type="molecule type" value="Genomic_DNA"/>
</dbReference>
<dbReference type="PATRIC" id="fig|571915.4.peg.993"/>
<dbReference type="InterPro" id="IPR021391">
    <property type="entry name" value="DUF3027"/>
</dbReference>